<evidence type="ECO:0000256" key="1">
    <source>
        <dbReference type="SAM" id="Phobius"/>
    </source>
</evidence>
<proteinExistence type="predicted"/>
<keyword evidence="1" id="KW-0472">Membrane</keyword>
<feature type="transmembrane region" description="Helical" evidence="1">
    <location>
        <begin position="100"/>
        <end position="120"/>
    </location>
</feature>
<keyword evidence="1" id="KW-0812">Transmembrane</keyword>
<evidence type="ECO:0008006" key="4">
    <source>
        <dbReference type="Google" id="ProtNLM"/>
    </source>
</evidence>
<evidence type="ECO:0000313" key="3">
    <source>
        <dbReference type="Proteomes" id="UP001469089"/>
    </source>
</evidence>
<feature type="transmembrane region" description="Helical" evidence="1">
    <location>
        <begin position="315"/>
        <end position="335"/>
    </location>
</feature>
<gene>
    <name evidence="2" type="ORF">N0A02_18290</name>
</gene>
<evidence type="ECO:0000313" key="2">
    <source>
        <dbReference type="EMBL" id="MEQ5841384.1"/>
    </source>
</evidence>
<feature type="transmembrane region" description="Helical" evidence="1">
    <location>
        <begin position="132"/>
        <end position="151"/>
    </location>
</feature>
<sequence length="531" mass="58390">MMRNNSKKYVFGLLYALIGIFTILYIRHNWGYAVDDSYITFRYADNLRAGYGLRFNVAEQFYGTTAAGYALLVCALSFVVDPFLKLFGAAQFIGAGHTSIPVAGTVLSALSIGGICVTMVRLVQLRACNPPGILLAVLSTVVTFTCLASNIVSSHETYTFLFVALASTYAYLIARRPITSAVLMALACSIRPDTVLIAGMLFVVAVGIALRRHETSLLGRLRGPLKYALCLGLLMVLWLFYARWNFGAFSPETLIAKKAQMLLRDFPGFDLKNLKAQMLIYGGQFVVALGALAILSYAAIFASAKQGNSIKNADLILLGLIWTGYAIGDTSAYLIFNVSIWSWYVIAIMFSGAFAVFAFAIAAIGDGWALGAPGRRVVSVATALGVMLVVFGWKNAPASVEHWFTVRNVNDHITSYVPAADFIRKENPNGTTIITCEPGAFAFRLGPKYEVVDELGLVSPGVAREIVKGDMDYPFKRWRPKYIIISWHGLYTPEGRSWLDRDYTQVLSFDGPWWKSFGITARVLQRKQNAS</sequence>
<keyword evidence="3" id="KW-1185">Reference proteome</keyword>
<feature type="transmembrane region" description="Helical" evidence="1">
    <location>
        <begin position="225"/>
        <end position="244"/>
    </location>
</feature>
<feature type="transmembrane region" description="Helical" evidence="1">
    <location>
        <begin position="194"/>
        <end position="213"/>
    </location>
</feature>
<organism evidence="2 3">
    <name type="scientific">Paraburkholderia acidicola</name>
    <dbReference type="NCBI Taxonomy" id="1912599"/>
    <lineage>
        <taxon>Bacteria</taxon>
        <taxon>Pseudomonadati</taxon>
        <taxon>Pseudomonadota</taxon>
        <taxon>Betaproteobacteria</taxon>
        <taxon>Burkholderiales</taxon>
        <taxon>Burkholderiaceae</taxon>
        <taxon>Paraburkholderia</taxon>
    </lineage>
</organism>
<feature type="transmembrane region" description="Helical" evidence="1">
    <location>
        <begin position="279"/>
        <end position="303"/>
    </location>
</feature>
<feature type="transmembrane region" description="Helical" evidence="1">
    <location>
        <begin position="158"/>
        <end position="174"/>
    </location>
</feature>
<dbReference type="RefSeq" id="WP_349543305.1">
    <property type="nucleotide sequence ID" value="NZ_JAOALG010000001.1"/>
</dbReference>
<comment type="caution">
    <text evidence="2">The sequence shown here is derived from an EMBL/GenBank/DDBJ whole genome shotgun (WGS) entry which is preliminary data.</text>
</comment>
<name>A0ABV1LQ45_9BURK</name>
<keyword evidence="1" id="KW-1133">Transmembrane helix</keyword>
<feature type="transmembrane region" description="Helical" evidence="1">
    <location>
        <begin position="341"/>
        <end position="365"/>
    </location>
</feature>
<feature type="transmembrane region" description="Helical" evidence="1">
    <location>
        <begin position="377"/>
        <end position="393"/>
    </location>
</feature>
<accession>A0ABV1LQ45</accession>
<reference evidence="2 3" key="1">
    <citation type="journal article" date="2024" name="Chem. Sci.">
        <title>Discovery of a lagriamide polyketide by integrated genome mining, isotopic labeling, and untargeted metabolomics.</title>
        <authorList>
            <person name="Fergusson C.H."/>
            <person name="Saulog J."/>
            <person name="Paulo B.S."/>
            <person name="Wilson D.M."/>
            <person name="Liu D.Y."/>
            <person name="Morehouse N.J."/>
            <person name="Waterworth S."/>
            <person name="Barkei J."/>
            <person name="Gray C.A."/>
            <person name="Kwan J.C."/>
            <person name="Eustaquio A.S."/>
            <person name="Linington R.G."/>
        </authorList>
    </citation>
    <scope>NUCLEOTIDE SEQUENCE [LARGE SCALE GENOMIC DNA]</scope>
    <source>
        <strain evidence="2 3">RL17-338-BIF-B</strain>
    </source>
</reference>
<protein>
    <recommendedName>
        <fullName evidence="4">Glycosyltransferase RgtA/B/C/D-like domain-containing protein</fullName>
    </recommendedName>
</protein>
<feature type="transmembrane region" description="Helical" evidence="1">
    <location>
        <begin position="9"/>
        <end position="26"/>
    </location>
</feature>
<dbReference type="Proteomes" id="UP001469089">
    <property type="component" value="Unassembled WGS sequence"/>
</dbReference>
<feature type="transmembrane region" description="Helical" evidence="1">
    <location>
        <begin position="61"/>
        <end position="80"/>
    </location>
</feature>
<dbReference type="EMBL" id="JAOALG010000001">
    <property type="protein sequence ID" value="MEQ5841384.1"/>
    <property type="molecule type" value="Genomic_DNA"/>
</dbReference>